<dbReference type="STRING" id="1069642.Bdt_1068"/>
<evidence type="ECO:0000259" key="2">
    <source>
        <dbReference type="PROSITE" id="PS51688"/>
    </source>
</evidence>
<gene>
    <name evidence="3" type="ORF">Bdt_1068</name>
</gene>
<dbReference type="PATRIC" id="fig|1069642.3.peg.1052"/>
<feature type="domain" description="Peptidase S74" evidence="2">
    <location>
        <begin position="1282"/>
        <end position="1378"/>
    </location>
</feature>
<evidence type="ECO:0000313" key="3">
    <source>
        <dbReference type="EMBL" id="AFY00768.1"/>
    </source>
</evidence>
<dbReference type="InterPro" id="IPR030392">
    <property type="entry name" value="S74_ICA"/>
</dbReference>
<keyword evidence="1" id="KW-0732">Signal</keyword>
<evidence type="ECO:0000256" key="1">
    <source>
        <dbReference type="SAM" id="SignalP"/>
    </source>
</evidence>
<dbReference type="OrthoDB" id="5287037at2"/>
<protein>
    <submittedName>
        <fullName evidence="3">Putative cell wall surface anchor family protein</fullName>
    </submittedName>
</protein>
<feature type="signal peptide" evidence="1">
    <location>
        <begin position="1"/>
        <end position="30"/>
    </location>
</feature>
<dbReference type="Pfam" id="PF13884">
    <property type="entry name" value="Peptidase_S74"/>
    <property type="match status" value="1"/>
</dbReference>
<sequence>MKNFVTFLRFSKSIILPCLLLCTASQVANAHKGMNFHARIKSPANTYPTAAGLTATVQILDPVSNCVLREEEHSNINVNNGYVTLVVGASTASTATALNPSPVLSVEQAMDNSTTRTNLKCVTDATTNAFINGQTYNPSTSHGRKLRLRMNIQGQDLVADFSMKAVPFAVKSEDADKLQGFTADGFIKTSATVTQINIETIIAEIMANTFIAPSATTAASATVANNVTGTVAIANGGTGATSASAAITNLLPSQGGNAGKFLSTNGTTTSWSAPAAPDLSGITLAGDVTGPVGTTSVGKIQGVAVDTTSPALGQILRYSAGQWAPAMITLADLKSSAVSNPPLFASPACTATQTLSWNSGTDQFTCQSITNLSGSAFANTVGIWDSDGTNATRVSGNVGIGTANPDRTVHVYAPGAAATLRIEGTGGNEYATLELKSDEAVGKNWLISHRKDVPNSLMFSYHNGSTWSNKMVFAPDGKVGIGTVSPTTSLDVNSGYIRTGSGNGSSSGDGGRIYFGTSQTPNTGQYNQAYISAYTSHAGDDGSGTGTKGGLILATKNTTGATSATERMRIDADGNVGIGTTPNAKLHLAAGSTAIAPLKLTSGALTTTPQAGAMEYDGTSFYITNGTASRKVVATGTAAGTIDNASTITAPGNITLTPTGSVVVNSNTPSTSPSTGALIVNGGLGTSGNIYSSGAISAGTQITSPIVSGSAAPSGSLTLDSTTDSTKGTISFAPTGGNVGIGVAVPTAKFQIKGDSVANGNAQTNISAFTGNGINIQGSVPNSSQDAITWSSMGGGGAAIAFRRDNSYNTSMDFYTNNTAAGGAISRAVTIDSNGYVGIGTTVAPSARLDINQGAVRIGGKVGSAVMSATTLPVQGGYVTWNQTSGSGKTSFMNAPGAGAGGFDFNLFNAAGNYVSTPVTINGSGKLGVGTDAPVQTLHVMGNALFGSTTDFPSAFSGFNSASPESSVGILKHITDTTAGASSALSAYSTLAPQSDSSRSTIGLATGIASDIPAGVTHSQFAAGFYTMMTRNRYTGTTDSGNLATLHGALIYYGHEDGNPAAVPKTTTAVGVRIAPQFKSGTITNAYDLKIDSPNGSATTITDRWSIYQSDTSTKNYFGGSIGIVTGNPQAKFHVGQAFQSPFSIAQSSMVLGDTLTRATPSDSNYNGSITFFGKDAEHAFLTYRPNQLNGRSRMELVGFASAYGDRQIDFTASGRVGVGTSSTPAARLDVIDTGTTTSAIIVPRAPAFTGTTVNGMVRYNSTSNLFEFYQNGSWVNYTTVSDARLKTNITPVTQGLDIVTRLRPVFYDWDKTNNRTKSFDQKHQIGFVAQEVEKVIPEVVDIGEDSYRSVQYGKIVSVAVAAIKELYSKFLEHDHQLDQKVDKSELNLLKIENERLSLENREIKSYLCNKDPHASICR</sequence>
<evidence type="ECO:0000313" key="4">
    <source>
        <dbReference type="Proteomes" id="UP000010074"/>
    </source>
</evidence>
<reference evidence="3 4" key="1">
    <citation type="journal article" date="2012" name="BMC Genomics">
        <title>Genome analysis of a simultaneously predatory and prey-independent, novel Bdellovibrio bacteriovorus from the River Tiber, supports in silico predictions of both ancient and recent lateral gene transfer from diverse bacteria.</title>
        <authorList>
            <person name="Hobley L."/>
            <person name="Lerner T.R."/>
            <person name="Williams L.E."/>
            <person name="Lambert C."/>
            <person name="Till R."/>
            <person name="Milner D.S."/>
            <person name="Basford S.M."/>
            <person name="Capeness M.J."/>
            <person name="Fenton A.K."/>
            <person name="Atterbury R.J."/>
            <person name="Harris M.A."/>
            <person name="Sockett R.E."/>
        </authorList>
    </citation>
    <scope>NUCLEOTIDE SEQUENCE [LARGE SCALE GENOMIC DNA]</scope>
    <source>
        <strain evidence="3 4">Tiberius</strain>
    </source>
</reference>
<dbReference type="KEGG" id="bbat:Bdt_1068"/>
<dbReference type="EMBL" id="CP002930">
    <property type="protein sequence ID" value="AFY00768.1"/>
    <property type="molecule type" value="Genomic_DNA"/>
</dbReference>
<organism evidence="3 4">
    <name type="scientific">Bdellovibrio bacteriovorus str. Tiberius</name>
    <dbReference type="NCBI Taxonomy" id="1069642"/>
    <lineage>
        <taxon>Bacteria</taxon>
        <taxon>Pseudomonadati</taxon>
        <taxon>Bdellovibrionota</taxon>
        <taxon>Bdellovibrionia</taxon>
        <taxon>Bdellovibrionales</taxon>
        <taxon>Pseudobdellovibrionaceae</taxon>
        <taxon>Bdellovibrio</taxon>
    </lineage>
</organism>
<dbReference type="Gene3D" id="1.10.10.10">
    <property type="entry name" value="Winged helix-like DNA-binding domain superfamily/Winged helix DNA-binding domain"/>
    <property type="match status" value="1"/>
</dbReference>
<accession>K7YT11</accession>
<name>K7YT11_BDEBC</name>
<dbReference type="InterPro" id="IPR036388">
    <property type="entry name" value="WH-like_DNA-bd_sf"/>
</dbReference>
<dbReference type="Proteomes" id="UP000010074">
    <property type="component" value="Chromosome"/>
</dbReference>
<dbReference type="HOGENOM" id="CLU_242169_0_0_7"/>
<dbReference type="RefSeq" id="WP_015090234.1">
    <property type="nucleotide sequence ID" value="NC_019567.1"/>
</dbReference>
<proteinExistence type="predicted"/>
<dbReference type="PROSITE" id="PS51688">
    <property type="entry name" value="ICA"/>
    <property type="match status" value="1"/>
</dbReference>
<feature type="chain" id="PRO_5003915336" evidence="1">
    <location>
        <begin position="31"/>
        <end position="1419"/>
    </location>
</feature>